<reference evidence="3" key="1">
    <citation type="journal article" date="2020" name="Stud. Mycol.">
        <title>101 Dothideomycetes genomes: a test case for predicting lifestyles and emergence of pathogens.</title>
        <authorList>
            <person name="Haridas S."/>
            <person name="Albert R."/>
            <person name="Binder M."/>
            <person name="Bloem J."/>
            <person name="Labutti K."/>
            <person name="Salamov A."/>
            <person name="Andreopoulos B."/>
            <person name="Baker S."/>
            <person name="Barry K."/>
            <person name="Bills G."/>
            <person name="Bluhm B."/>
            <person name="Cannon C."/>
            <person name="Castanera R."/>
            <person name="Culley D."/>
            <person name="Daum C."/>
            <person name="Ezra D."/>
            <person name="Gonzalez J."/>
            <person name="Henrissat B."/>
            <person name="Kuo A."/>
            <person name="Liang C."/>
            <person name="Lipzen A."/>
            <person name="Lutzoni F."/>
            <person name="Magnuson J."/>
            <person name="Mondo S."/>
            <person name="Nolan M."/>
            <person name="Ohm R."/>
            <person name="Pangilinan J."/>
            <person name="Park H.-J."/>
            <person name="Ramirez L."/>
            <person name="Alfaro M."/>
            <person name="Sun H."/>
            <person name="Tritt A."/>
            <person name="Yoshinaga Y."/>
            <person name="Zwiers L.-H."/>
            <person name="Turgeon B."/>
            <person name="Goodwin S."/>
            <person name="Spatafora J."/>
            <person name="Crous P."/>
            <person name="Grigoriev I."/>
        </authorList>
    </citation>
    <scope>NUCLEOTIDE SEQUENCE</scope>
    <source>
        <strain evidence="3">CBS 269.34</strain>
    </source>
</reference>
<proteinExistence type="predicted"/>
<evidence type="ECO:0000259" key="2">
    <source>
        <dbReference type="Pfam" id="PF06985"/>
    </source>
</evidence>
<dbReference type="EMBL" id="MU004186">
    <property type="protein sequence ID" value="KAF2497522.1"/>
    <property type="molecule type" value="Genomic_DNA"/>
</dbReference>
<dbReference type="PANTHER" id="PTHR33112:SF16">
    <property type="entry name" value="HETEROKARYON INCOMPATIBILITY DOMAIN-CONTAINING PROTEIN"/>
    <property type="match status" value="1"/>
</dbReference>
<dbReference type="InterPro" id="IPR010730">
    <property type="entry name" value="HET"/>
</dbReference>
<name>A0A6A6QZI9_9PEZI</name>
<gene>
    <name evidence="3" type="ORF">BU16DRAFT_580179</name>
</gene>
<dbReference type="PANTHER" id="PTHR33112">
    <property type="entry name" value="DOMAIN PROTEIN, PUTATIVE-RELATED"/>
    <property type="match status" value="1"/>
</dbReference>
<sequence length="515" mass="58730">MSGYQSKRPRRSPWNHPMPVGPPPNKRRRLPISDSEESTKPLLLAKGHLKNSSRSRIISENLSKRADLGPDDSDSSVSLAPAVSSNGAHLEALLLDDKVTLLLSSVRKWVDKCNADHPRCGSSRVGITTLPTRVIDVGQANEIDSIRLIERREKGLEEHKKCIPWNRLPRTIQDAIFVTWELGLQYLYVDALCIIQKVLLEDDDGIRTHPGDWAIEAGKMASVYQNASITITAASAADCQDGFLRNDWFTQEQKWKEEIYRKLQILDSPLYGRAWAFQEDLLSFRSITFCAPVLQWGCKTRVQMVTHEGEDLLADSFYVRTRSSDDISQAQWWRWIEDYTRRQLTYESDRLAAITGVIKYFAQRTKDIPVLGLWKSDLILGLLWNASDLGTRFHSYEFPMPSWSWLSVNEAIDHRRTKDIITRVEYVLNAEVEKLQCDWDGPEFTGRLVRNDLVIRGCLDIAERARWSPASRSVPGCGCLIPLTVLLIQLEKCYSSGNAKRTRIHMKESGWAGFL</sequence>
<organism evidence="3 4">
    <name type="scientific">Lophium mytilinum</name>
    <dbReference type="NCBI Taxonomy" id="390894"/>
    <lineage>
        <taxon>Eukaryota</taxon>
        <taxon>Fungi</taxon>
        <taxon>Dikarya</taxon>
        <taxon>Ascomycota</taxon>
        <taxon>Pezizomycotina</taxon>
        <taxon>Dothideomycetes</taxon>
        <taxon>Pleosporomycetidae</taxon>
        <taxon>Mytilinidiales</taxon>
        <taxon>Mytilinidiaceae</taxon>
        <taxon>Lophium</taxon>
    </lineage>
</organism>
<dbReference type="AlphaFoldDB" id="A0A6A6QZI9"/>
<feature type="region of interest" description="Disordered" evidence="1">
    <location>
        <begin position="1"/>
        <end position="46"/>
    </location>
</feature>
<keyword evidence="4" id="KW-1185">Reference proteome</keyword>
<dbReference type="OrthoDB" id="5347061at2759"/>
<dbReference type="Pfam" id="PF06985">
    <property type="entry name" value="HET"/>
    <property type="match status" value="1"/>
</dbReference>
<evidence type="ECO:0000313" key="4">
    <source>
        <dbReference type="Proteomes" id="UP000799750"/>
    </source>
</evidence>
<evidence type="ECO:0000256" key="1">
    <source>
        <dbReference type="SAM" id="MobiDB-lite"/>
    </source>
</evidence>
<accession>A0A6A6QZI9</accession>
<evidence type="ECO:0000313" key="3">
    <source>
        <dbReference type="EMBL" id="KAF2497522.1"/>
    </source>
</evidence>
<dbReference type="Proteomes" id="UP000799750">
    <property type="component" value="Unassembled WGS sequence"/>
</dbReference>
<feature type="region of interest" description="Disordered" evidence="1">
    <location>
        <begin position="61"/>
        <end position="80"/>
    </location>
</feature>
<feature type="domain" description="Heterokaryon incompatibility" evidence="2">
    <location>
        <begin position="158"/>
        <end position="279"/>
    </location>
</feature>
<protein>
    <recommendedName>
        <fullName evidence="2">Heterokaryon incompatibility domain-containing protein</fullName>
    </recommendedName>
</protein>